<proteinExistence type="predicted"/>
<keyword evidence="3" id="KW-1185">Reference proteome</keyword>
<feature type="compositionally biased region" description="Pro residues" evidence="1">
    <location>
        <begin position="30"/>
        <end position="39"/>
    </location>
</feature>
<dbReference type="AlphaFoldDB" id="A0A4D4JAM9"/>
<evidence type="ECO:0000313" key="3">
    <source>
        <dbReference type="Proteomes" id="UP000298860"/>
    </source>
</evidence>
<comment type="caution">
    <text evidence="2">The sequence shown here is derived from an EMBL/GenBank/DDBJ whole genome shotgun (WGS) entry which is preliminary data.</text>
</comment>
<feature type="region of interest" description="Disordered" evidence="1">
    <location>
        <begin position="27"/>
        <end position="51"/>
    </location>
</feature>
<protein>
    <recommendedName>
        <fullName evidence="4">DUF4034 domain-containing protein</fullName>
    </recommendedName>
</protein>
<accession>A0A4D4JAM9</accession>
<name>A0A4D4JAM9_9PSEU</name>
<organism evidence="2 3">
    <name type="scientific">Gandjariella thermophila</name>
    <dbReference type="NCBI Taxonomy" id="1931992"/>
    <lineage>
        <taxon>Bacteria</taxon>
        <taxon>Bacillati</taxon>
        <taxon>Actinomycetota</taxon>
        <taxon>Actinomycetes</taxon>
        <taxon>Pseudonocardiales</taxon>
        <taxon>Pseudonocardiaceae</taxon>
        <taxon>Gandjariella</taxon>
    </lineage>
</organism>
<evidence type="ECO:0000313" key="2">
    <source>
        <dbReference type="EMBL" id="GDY32624.1"/>
    </source>
</evidence>
<evidence type="ECO:0008006" key="4">
    <source>
        <dbReference type="Google" id="ProtNLM"/>
    </source>
</evidence>
<reference evidence="3" key="1">
    <citation type="submission" date="2019-04" db="EMBL/GenBank/DDBJ databases">
        <title>Draft genome sequence of Pseudonocardiaceae bacterium SL3-2-4.</title>
        <authorList>
            <person name="Ningsih F."/>
            <person name="Yokota A."/>
            <person name="Sakai Y."/>
            <person name="Nanatani K."/>
            <person name="Yabe S."/>
            <person name="Oetari A."/>
            <person name="Sjamsuridzal W."/>
        </authorList>
    </citation>
    <scope>NUCLEOTIDE SEQUENCE [LARGE SCALE GENOMIC DNA]</scope>
    <source>
        <strain evidence="3">SL3-2-4</strain>
    </source>
</reference>
<sequence>MQSQLLLLIPVAVAALWAVQRYREGAFRRPQPPSAPAPTAPSAAPDEDEPAWEFRPEDYGLVPDDQLDLHRPGPDPETVWARQATASGDWRAASALLANSDPEWRWLRLRSLAAAAAEDDSWVRAWRAAEPGNPNAALVRAMSLVDLAWEVRGAQRADATTEEQFAGFHRLLAQAPPAFNEAARLAPADPLPYLGMIQVATGLGWPHEHMRHLWSEVTARAAHHVGAHAVALQYWCAKWRGSTELMYSFAETAAANAPAGSLLPILRLVARYEELVGQKIDHPGYHTPETTAAIGALLRDVAVAPLGHAWLPAARHLLVWFLRAQRRFVEAAEQLRLVDGYIGALPWTYAQDRRALYTAVRKHIVLAEKRLIRESTSD</sequence>
<gene>
    <name evidence="2" type="ORF">GTS_42570</name>
</gene>
<dbReference type="EMBL" id="BJFL01000026">
    <property type="protein sequence ID" value="GDY32624.1"/>
    <property type="molecule type" value="Genomic_DNA"/>
</dbReference>
<dbReference type="Proteomes" id="UP000298860">
    <property type="component" value="Unassembled WGS sequence"/>
</dbReference>
<evidence type="ECO:0000256" key="1">
    <source>
        <dbReference type="SAM" id="MobiDB-lite"/>
    </source>
</evidence>
<dbReference type="RefSeq" id="WP_192909666.1">
    <property type="nucleotide sequence ID" value="NZ_BJFL01000026.1"/>
</dbReference>